<dbReference type="Proteomes" id="UP000488956">
    <property type="component" value="Unassembled WGS sequence"/>
</dbReference>
<keyword evidence="3" id="KW-0677">Repeat</keyword>
<feature type="transmembrane region" description="Helical" evidence="4">
    <location>
        <begin position="1016"/>
        <end position="1042"/>
    </location>
</feature>
<feature type="transmembrane region" description="Helical" evidence="4">
    <location>
        <begin position="847"/>
        <end position="867"/>
    </location>
</feature>
<evidence type="ECO:0000256" key="2">
    <source>
        <dbReference type="ARBA" id="ARBA00022614"/>
    </source>
</evidence>
<dbReference type="PANTHER" id="PTHR24113">
    <property type="entry name" value="RAN GTPASE-ACTIVATING PROTEIN 1"/>
    <property type="match status" value="1"/>
</dbReference>
<accession>A0A6G0LC04</accession>
<dbReference type="PROSITE" id="PS51450">
    <property type="entry name" value="LRR"/>
    <property type="match status" value="1"/>
</dbReference>
<dbReference type="GO" id="GO:0006913">
    <property type="term" value="P:nucleocytoplasmic transport"/>
    <property type="evidence" value="ECO:0007669"/>
    <property type="project" value="TreeGrafter"/>
</dbReference>
<dbReference type="Gene3D" id="3.80.10.10">
    <property type="entry name" value="Ribonuclease Inhibitor"/>
    <property type="match status" value="3"/>
</dbReference>
<sequence>MQPRSSRRASKVSAIQAPKRILLPEQQLTREFGIELFPFISSPTVSTSLTVLDLSFNELDDNFWLNWTPDLRIAAWPALTTLNLANNQFTGRGLVEVTAFIARCPSLTQLDLSLNLLSDKSSSSDWIRPLIDALDEKGRGRLQVLDMSCTGVTDFDIEQILQSEFVKSITKFYLRSNVLTDEAAIAFGDALPKMKVEVLSVAGNLIGNCGAASLAFVMDQVPALQTFDLEENQIGSDGITSFFHCINGMIAPFPLRYLHLGGNSFASKTVLEQIHTKLHEKIIETQLSAGPAATVLNISGNKVKRDILLECCLADRYVHIVTQTLRASPNWHLLEVLDMSGNEIGEKGAYDVGLFLALQPQLRVLNLSNNLITDAAILGLAEGLEPNAKLQELLLDLNQITDAGAKELYLKAFKANQQRRIKLSVGNPLTSECKVMLAAISQAHDLRKRFIKEFASQEKLELSGRALRQYGAAAIAEELAAAPSSKCRIIDFSRNGLGDEGAQAIAQLLRAYPLLEELDLSFNDIGDDGVIVLADALSENATLMSLSLHSALEGSQVKLKLQEKGLCYLAQAIQGHKALVKLDLRNNVTSPAVIRAYVEMLRRNQGIQKFNGTSAAVFLSSSRKHFFLSHTIWITMTNFRRFWRRAYRFCVSFQVELRGHYSPERIGNFDDYCCKTSAHWSFIVCVLSPFPCLLIVAALDCVPMAPPKEGSEANYLFWIRDCLAITLMTRAILEQFRVSVPDLHINAVHVIVMPMIAGGCAVLFMTAMSSVIGFPLPFALVVGIPVWFVVVVICFACCFGQKLRRDPVLFKDLQNSIVVLIFQVLLTFVYPAYLYGFNRVKASNQKFYLVLLPIIKIIAKNLISHNLGTKYDLMPQIMIFNVDVFNALIPAEHPLKSASFIQIAQQIIKEDFHAKANLMLHRYNSAFSILKYPARGSVDSHSSVGALTDTTQMVSKKILPVDTTGAPLPVAEVETFTPLHHDESTQRCGVLKDVFSPRERRLFVQRTAQVLFTTEFVILVEYTEVIVPFIFCIYTLSMYYLPNRAYYPQLAARDESGLRSKLSTVTMFGAVELLSLLVYLYGFIIQRKIGVSMLRMLSFVLDRGWRIVQSNLFLWIFYTVQNSLEHNGADFS</sequence>
<evidence type="ECO:0000256" key="4">
    <source>
        <dbReference type="SAM" id="Phobius"/>
    </source>
</evidence>
<feature type="transmembrane region" description="Helical" evidence="4">
    <location>
        <begin position="778"/>
        <end position="803"/>
    </location>
</feature>
<dbReference type="GO" id="GO:0031267">
    <property type="term" value="F:small GTPase binding"/>
    <property type="evidence" value="ECO:0007669"/>
    <property type="project" value="TreeGrafter"/>
</dbReference>
<evidence type="ECO:0000256" key="1">
    <source>
        <dbReference type="ARBA" id="ARBA00022468"/>
    </source>
</evidence>
<feature type="transmembrane region" description="Helical" evidence="4">
    <location>
        <begin position="680"/>
        <end position="703"/>
    </location>
</feature>
<dbReference type="GO" id="GO:0048471">
    <property type="term" value="C:perinuclear region of cytoplasm"/>
    <property type="evidence" value="ECO:0007669"/>
    <property type="project" value="TreeGrafter"/>
</dbReference>
<feature type="transmembrane region" description="Helical" evidence="4">
    <location>
        <begin position="745"/>
        <end position="766"/>
    </location>
</feature>
<evidence type="ECO:0000313" key="5">
    <source>
        <dbReference type="EMBL" id="KAE9114913.1"/>
    </source>
</evidence>
<dbReference type="PANTHER" id="PTHR24113:SF12">
    <property type="entry name" value="RAN GTPASE-ACTIVATING PROTEIN 1"/>
    <property type="match status" value="1"/>
</dbReference>
<name>A0A6G0LC04_9STRA</name>
<keyword evidence="4" id="KW-0472">Membrane</keyword>
<dbReference type="AlphaFoldDB" id="A0A6G0LC04"/>
<proteinExistence type="predicted"/>
<dbReference type="GO" id="GO:0005829">
    <property type="term" value="C:cytosol"/>
    <property type="evidence" value="ECO:0007669"/>
    <property type="project" value="TreeGrafter"/>
</dbReference>
<keyword evidence="4" id="KW-1133">Transmembrane helix</keyword>
<keyword evidence="1" id="KW-0343">GTPase activation</keyword>
<dbReference type="GO" id="GO:0005096">
    <property type="term" value="F:GTPase activator activity"/>
    <property type="evidence" value="ECO:0007669"/>
    <property type="project" value="UniProtKB-KW"/>
</dbReference>
<feature type="transmembrane region" description="Helical" evidence="4">
    <location>
        <begin position="1062"/>
        <end position="1085"/>
    </location>
</feature>
<reference evidence="5 6" key="1">
    <citation type="submission" date="2018-09" db="EMBL/GenBank/DDBJ databases">
        <title>Genomic investigation of the strawberry pathogen Phytophthora fragariae indicates pathogenicity is determined by transcriptional variation in three key races.</title>
        <authorList>
            <person name="Adams T.M."/>
            <person name="Armitage A.D."/>
            <person name="Sobczyk M.K."/>
            <person name="Bates H.J."/>
            <person name="Dunwell J.M."/>
            <person name="Nellist C.F."/>
            <person name="Harrison R.J."/>
        </authorList>
    </citation>
    <scope>NUCLEOTIDE SEQUENCE [LARGE SCALE GENOMIC DNA]</scope>
    <source>
        <strain evidence="5 6">ONT-3</strain>
    </source>
</reference>
<dbReference type="InterPro" id="IPR032675">
    <property type="entry name" value="LRR_dom_sf"/>
</dbReference>
<dbReference type="SUPFAM" id="SSF52047">
    <property type="entry name" value="RNI-like"/>
    <property type="match status" value="2"/>
</dbReference>
<keyword evidence="2" id="KW-0433">Leucine-rich repeat</keyword>
<dbReference type="GO" id="GO:0005634">
    <property type="term" value="C:nucleus"/>
    <property type="evidence" value="ECO:0007669"/>
    <property type="project" value="TreeGrafter"/>
</dbReference>
<feature type="transmembrane region" description="Helical" evidence="4">
    <location>
        <begin position="815"/>
        <end position="835"/>
    </location>
</feature>
<keyword evidence="4" id="KW-0812">Transmembrane</keyword>
<evidence type="ECO:0000313" key="6">
    <source>
        <dbReference type="Proteomes" id="UP000488956"/>
    </source>
</evidence>
<protein>
    <submittedName>
        <fullName evidence="5">Uncharacterized protein</fullName>
    </submittedName>
</protein>
<dbReference type="Pfam" id="PF13516">
    <property type="entry name" value="LRR_6"/>
    <property type="match status" value="6"/>
</dbReference>
<comment type="caution">
    <text evidence="5">The sequence shown here is derived from an EMBL/GenBank/DDBJ whole genome shotgun (WGS) entry which is preliminary data.</text>
</comment>
<dbReference type="InterPro" id="IPR027038">
    <property type="entry name" value="RanGap"/>
</dbReference>
<gene>
    <name evidence="5" type="ORF">PF010_g9537</name>
</gene>
<dbReference type="EMBL" id="QXFX01000459">
    <property type="protein sequence ID" value="KAE9114913.1"/>
    <property type="molecule type" value="Genomic_DNA"/>
</dbReference>
<evidence type="ECO:0000256" key="3">
    <source>
        <dbReference type="ARBA" id="ARBA00022737"/>
    </source>
</evidence>
<organism evidence="5 6">
    <name type="scientific">Phytophthora fragariae</name>
    <dbReference type="NCBI Taxonomy" id="53985"/>
    <lineage>
        <taxon>Eukaryota</taxon>
        <taxon>Sar</taxon>
        <taxon>Stramenopiles</taxon>
        <taxon>Oomycota</taxon>
        <taxon>Peronosporomycetes</taxon>
        <taxon>Peronosporales</taxon>
        <taxon>Peronosporaceae</taxon>
        <taxon>Phytophthora</taxon>
    </lineage>
</organism>
<dbReference type="InterPro" id="IPR001611">
    <property type="entry name" value="Leu-rich_rpt"/>
</dbReference>
<dbReference type="SMART" id="SM00368">
    <property type="entry name" value="LRR_RI"/>
    <property type="match status" value="10"/>
</dbReference>